<dbReference type="Proteomes" id="UP000691718">
    <property type="component" value="Unassembled WGS sequence"/>
</dbReference>
<name>A0A8S3Y224_PARAO</name>
<gene>
    <name evidence="2" type="ORF">PAPOLLO_LOCUS23537</name>
</gene>
<evidence type="ECO:0000313" key="3">
    <source>
        <dbReference type="Proteomes" id="UP000691718"/>
    </source>
</evidence>
<comment type="caution">
    <text evidence="2">The sequence shown here is derived from an EMBL/GenBank/DDBJ whole genome shotgun (WGS) entry which is preliminary data.</text>
</comment>
<keyword evidence="3" id="KW-1185">Reference proteome</keyword>
<accession>A0A8S3Y224</accession>
<feature type="region of interest" description="Disordered" evidence="1">
    <location>
        <begin position="1"/>
        <end position="86"/>
    </location>
</feature>
<sequence>MKDETAVESNSQIESEPKAIELTNMNAESEEGKEERDFSSDDSIADPNYHIEDNDLSSDSDETVEENEEENISRKSNQNITRKRKMQPELWKSNVAKRLRNAGKEYVGKNNKVIRERRLEPGCTEKCKLKCNTKEKCRRYTMQSALVPHHSYLAVLGAKHNQCGFAVLL</sequence>
<dbReference type="EMBL" id="CAJQZP010001441">
    <property type="protein sequence ID" value="CAG5046284.1"/>
    <property type="molecule type" value="Genomic_DNA"/>
</dbReference>
<dbReference type="AlphaFoldDB" id="A0A8S3Y224"/>
<organism evidence="2 3">
    <name type="scientific">Parnassius apollo</name>
    <name type="common">Apollo butterfly</name>
    <name type="synonym">Papilio apollo</name>
    <dbReference type="NCBI Taxonomy" id="110799"/>
    <lineage>
        <taxon>Eukaryota</taxon>
        <taxon>Metazoa</taxon>
        <taxon>Ecdysozoa</taxon>
        <taxon>Arthropoda</taxon>
        <taxon>Hexapoda</taxon>
        <taxon>Insecta</taxon>
        <taxon>Pterygota</taxon>
        <taxon>Neoptera</taxon>
        <taxon>Endopterygota</taxon>
        <taxon>Lepidoptera</taxon>
        <taxon>Glossata</taxon>
        <taxon>Ditrysia</taxon>
        <taxon>Papilionoidea</taxon>
        <taxon>Papilionidae</taxon>
        <taxon>Parnassiinae</taxon>
        <taxon>Parnassini</taxon>
        <taxon>Parnassius</taxon>
        <taxon>Parnassius</taxon>
    </lineage>
</organism>
<protein>
    <submittedName>
        <fullName evidence="2">(apollo) hypothetical protein</fullName>
    </submittedName>
</protein>
<proteinExistence type="predicted"/>
<evidence type="ECO:0000256" key="1">
    <source>
        <dbReference type="SAM" id="MobiDB-lite"/>
    </source>
</evidence>
<evidence type="ECO:0000313" key="2">
    <source>
        <dbReference type="EMBL" id="CAG5046284.1"/>
    </source>
</evidence>
<dbReference type="OrthoDB" id="6776127at2759"/>
<reference evidence="2" key="1">
    <citation type="submission" date="2021-04" db="EMBL/GenBank/DDBJ databases">
        <authorList>
            <person name="Tunstrom K."/>
        </authorList>
    </citation>
    <scope>NUCLEOTIDE SEQUENCE</scope>
</reference>
<feature type="compositionally biased region" description="Acidic residues" evidence="1">
    <location>
        <begin position="54"/>
        <end position="70"/>
    </location>
</feature>